<dbReference type="GeneID" id="54992009"/>
<gene>
    <name evidence="1" type="primary">15</name>
    <name evidence="1" type="ORF">PBI_APPA_15</name>
</gene>
<accession>A0A2U8UHQ9</accession>
<reference evidence="1 2" key="1">
    <citation type="submission" date="2018-03" db="EMBL/GenBank/DDBJ databases">
        <authorList>
            <person name="Zack K.M."/>
            <person name="Garlena R.A."/>
            <person name="Russell D.A."/>
            <person name="Pope W.H."/>
            <person name="Jacobs-Sera D."/>
            <person name="Hatfull G.F."/>
        </authorList>
    </citation>
    <scope>NUCLEOTIDE SEQUENCE [LARGE SCALE GENOMIC DNA]</scope>
</reference>
<proteinExistence type="predicted"/>
<protein>
    <submittedName>
        <fullName evidence="1">Head-to-tail stopper</fullName>
    </submittedName>
</protein>
<dbReference type="RefSeq" id="YP_009801492.1">
    <property type="nucleotide sequence ID" value="NC_047972.1"/>
</dbReference>
<dbReference type="KEGG" id="vg:54992009"/>
<sequence>MSDFADIFDDWLTQSVTLRSLLGMTADGPKHADPVPVEDVAVEHARRLVRDSDGREVVSETTLYVPDGKPPFRPGDEVRIGDALATVIRVADFEPFGLFGHKVVNLT</sequence>
<name>A0A2U8UHQ9_9CAUD</name>
<dbReference type="EMBL" id="MH153799">
    <property type="protein sequence ID" value="AWN03197.1"/>
    <property type="molecule type" value="Genomic_DNA"/>
</dbReference>
<evidence type="ECO:0000313" key="2">
    <source>
        <dbReference type="Proteomes" id="UP000246517"/>
    </source>
</evidence>
<evidence type="ECO:0000313" key="1">
    <source>
        <dbReference type="EMBL" id="AWN03197.1"/>
    </source>
</evidence>
<organism evidence="1 2">
    <name type="scientific">Microbacterium phage Appa</name>
    <dbReference type="NCBI Taxonomy" id="2182350"/>
    <lineage>
        <taxon>Viruses</taxon>
        <taxon>Duplodnaviria</taxon>
        <taxon>Heunggongvirae</taxon>
        <taxon>Uroviricota</taxon>
        <taxon>Caudoviricetes</taxon>
        <taxon>Appavirus</taxon>
        <taxon>Appavirus appa</taxon>
    </lineage>
</organism>
<dbReference type="Proteomes" id="UP000246517">
    <property type="component" value="Segment"/>
</dbReference>
<keyword evidence="2" id="KW-1185">Reference proteome</keyword>